<dbReference type="EMBL" id="AP007170">
    <property type="protein sequence ID" value="BAE64537.1"/>
    <property type="molecule type" value="Genomic_DNA"/>
</dbReference>
<name>Q2U1M8_ASPOR</name>
<evidence type="ECO:0000313" key="2">
    <source>
        <dbReference type="EMBL" id="BAE64537.1"/>
    </source>
</evidence>
<dbReference type="GO" id="GO:0016042">
    <property type="term" value="P:lipid catabolic process"/>
    <property type="evidence" value="ECO:0007669"/>
    <property type="project" value="InterPro"/>
</dbReference>
<sequence>MNLAVFDCSPSYYFVADGLRWGTLNQGWNVTLHDHEGLDASFMANRAHAVLNGIRATLLSSDFTGVDRGAAVVMMGYSGGSSPTTLAAELKSTYAPALNIIGTAVGGLLPSLQSVYPTPSRLMHQSLSRNTTRKKQFEEFRPMCSEQLRSTLVYEKIASYFQRMEFLNSPDIQEIFSNNSLGQDVPAMPMFVYKSRHDEASPTVDSDNLVSWYCREGARIHYRMQTQESHRYLALTGILQDLAWSKERFNGLVMPEGCQNSIHSFASTDFDALAFLGETAVGAIERQLGVDLPSLII</sequence>
<dbReference type="KEGG" id="aor:AO090138000167"/>
<dbReference type="GO" id="GO:0004806">
    <property type="term" value="F:triacylglycerol lipase activity"/>
    <property type="evidence" value="ECO:0007669"/>
    <property type="project" value="InterPro"/>
</dbReference>
<keyword evidence="1" id="KW-0378">Hydrolase</keyword>
<dbReference type="InterPro" id="IPR029058">
    <property type="entry name" value="AB_hydrolase_fold"/>
</dbReference>
<organism evidence="2 3">
    <name type="scientific">Aspergillus oryzae (strain ATCC 42149 / RIB 40)</name>
    <name type="common">Yellow koji mold</name>
    <dbReference type="NCBI Taxonomy" id="510516"/>
    <lineage>
        <taxon>Eukaryota</taxon>
        <taxon>Fungi</taxon>
        <taxon>Dikarya</taxon>
        <taxon>Ascomycota</taxon>
        <taxon>Pezizomycotina</taxon>
        <taxon>Eurotiomycetes</taxon>
        <taxon>Eurotiomycetidae</taxon>
        <taxon>Eurotiales</taxon>
        <taxon>Aspergillaceae</taxon>
        <taxon>Aspergillus</taxon>
        <taxon>Aspergillus subgen. Circumdati</taxon>
    </lineage>
</organism>
<keyword evidence="3" id="KW-1185">Reference proteome</keyword>
<dbReference type="GeneID" id="5997771"/>
<reference evidence="2 3" key="1">
    <citation type="journal article" date="2005" name="Nature">
        <title>Genome sequencing and analysis of Aspergillus oryzae.</title>
        <authorList>
            <person name="Machida M."/>
            <person name="Asai K."/>
            <person name="Sano M."/>
            <person name="Tanaka T."/>
            <person name="Kumagai T."/>
            <person name="Terai G."/>
            <person name="Kusumoto K."/>
            <person name="Arima T."/>
            <person name="Akita O."/>
            <person name="Kashiwagi Y."/>
            <person name="Abe K."/>
            <person name="Gomi K."/>
            <person name="Horiuchi H."/>
            <person name="Kitamoto K."/>
            <person name="Kobayashi T."/>
            <person name="Takeuchi M."/>
            <person name="Denning D.W."/>
            <person name="Galagan J.E."/>
            <person name="Nierman W.C."/>
            <person name="Yu J."/>
            <person name="Archer D.B."/>
            <person name="Bennett J.W."/>
            <person name="Bhatnagar D."/>
            <person name="Cleveland T.E."/>
            <person name="Fedorova N.D."/>
            <person name="Gotoh O."/>
            <person name="Horikawa H."/>
            <person name="Hosoyama A."/>
            <person name="Ichinomiya M."/>
            <person name="Igarashi R."/>
            <person name="Iwashita K."/>
            <person name="Juvvadi P.R."/>
            <person name="Kato M."/>
            <person name="Kato Y."/>
            <person name="Kin T."/>
            <person name="Kokubun A."/>
            <person name="Maeda H."/>
            <person name="Maeyama N."/>
            <person name="Maruyama J."/>
            <person name="Nagasaki H."/>
            <person name="Nakajima T."/>
            <person name="Oda K."/>
            <person name="Okada K."/>
            <person name="Paulsen I."/>
            <person name="Sakamoto K."/>
            <person name="Sawano T."/>
            <person name="Takahashi M."/>
            <person name="Takase K."/>
            <person name="Terabayashi Y."/>
            <person name="Wortman J."/>
            <person name="Yamada O."/>
            <person name="Yamagata Y."/>
            <person name="Anazawa H."/>
            <person name="Hata Y."/>
            <person name="Koide Y."/>
            <person name="Komori T."/>
            <person name="Koyama Y."/>
            <person name="Minetoki T."/>
            <person name="Suharnan S."/>
            <person name="Tanaka A."/>
            <person name="Isono K."/>
            <person name="Kuhara S."/>
            <person name="Ogasawara N."/>
            <person name="Kikuchi H."/>
        </authorList>
    </citation>
    <scope>NUCLEOTIDE SEQUENCE [LARGE SCALE GENOMIC DNA]</scope>
    <source>
        <strain evidence="3">ATCC 42149 / RIB 40</strain>
    </source>
</reference>
<dbReference type="EMBL" id="BA000054">
    <property type="protein sequence ID" value="BAE64537.1"/>
    <property type="molecule type" value="Genomic_DNA"/>
</dbReference>
<dbReference type="PANTHER" id="PTHR34853">
    <property type="match status" value="1"/>
</dbReference>
<gene>
    <name evidence="2" type="ORF">AO090138000167</name>
</gene>
<dbReference type="SUPFAM" id="SSF53474">
    <property type="entry name" value="alpha/beta-Hydrolases"/>
    <property type="match status" value="1"/>
</dbReference>
<dbReference type="HOGENOM" id="CLU_029538_2_0_1"/>
<dbReference type="PANTHER" id="PTHR34853:SF5">
    <property type="entry name" value="LIP-DOMAIN-CONTAINING PROTEIN-RELATED"/>
    <property type="match status" value="1"/>
</dbReference>
<dbReference type="RefSeq" id="XP_023093290.1">
    <property type="nucleotide sequence ID" value="XM_023238507.1"/>
</dbReference>
<dbReference type="Proteomes" id="UP000006564">
    <property type="component" value="Chromosome 6"/>
</dbReference>
<protein>
    <submittedName>
        <fullName evidence="2">DNA, SC138</fullName>
    </submittedName>
</protein>
<dbReference type="ESTHER" id="aspor-q2u1m8">
    <property type="family name" value="Fungal-Bact_LIP"/>
</dbReference>
<dbReference type="InterPro" id="IPR005152">
    <property type="entry name" value="Lipase_secreted"/>
</dbReference>
<dbReference type="STRING" id="510516.Q2U1M8"/>
<proteinExistence type="predicted"/>
<dbReference type="AlphaFoldDB" id="Q2U1M8"/>
<dbReference type="VEuPathDB" id="FungiDB:AO090138000167"/>
<evidence type="ECO:0000313" key="3">
    <source>
        <dbReference type="Proteomes" id="UP000006564"/>
    </source>
</evidence>
<dbReference type="OMA" id="PSYYFVA"/>
<dbReference type="Pfam" id="PF03583">
    <property type="entry name" value="LIP"/>
    <property type="match status" value="1"/>
</dbReference>
<dbReference type="Gene3D" id="3.40.50.1820">
    <property type="entry name" value="alpha/beta hydrolase"/>
    <property type="match status" value="1"/>
</dbReference>
<accession>Q2U1M8</accession>
<evidence type="ECO:0000256" key="1">
    <source>
        <dbReference type="ARBA" id="ARBA00022801"/>
    </source>
</evidence>